<feature type="domain" description="CdiI C-terminal" evidence="1">
    <location>
        <begin position="48"/>
        <end position="155"/>
    </location>
</feature>
<name>A0A1G8ICN2_9ACTN</name>
<keyword evidence="3" id="KW-1185">Reference proteome</keyword>
<sequence>MTQISTTSRNDGFSIELINDPVPEGATSSSSKAVARIRIGSFTETFLMDLSFWSIDEYRRSWESALEEIEGSENATSCLIASITDPAVSNFISCWPIYRDGDVIHIQSPLIILDELDEPFDPREPWRYVEPHRQVDEDGNRISEWVTTASAIRQFRESAWGL</sequence>
<dbReference type="Gene3D" id="3.30.2450.20">
    <property type="match status" value="1"/>
</dbReference>
<dbReference type="CDD" id="cd20699">
    <property type="entry name" value="CdiI_ECL-like"/>
    <property type="match status" value="1"/>
</dbReference>
<accession>A0A1G8ICN2</accession>
<dbReference type="AlphaFoldDB" id="A0A1G8ICN2"/>
<proteinExistence type="predicted"/>
<gene>
    <name evidence="2" type="ORF">SAMN05421505_13655</name>
</gene>
<evidence type="ECO:0000313" key="2">
    <source>
        <dbReference type="EMBL" id="SDI16768.1"/>
    </source>
</evidence>
<evidence type="ECO:0000259" key="1">
    <source>
        <dbReference type="Pfam" id="PF18228"/>
    </source>
</evidence>
<dbReference type="EMBL" id="FNCN01000036">
    <property type="protein sequence ID" value="SDI16768.1"/>
    <property type="molecule type" value="Genomic_DNA"/>
</dbReference>
<organism evidence="2 3">
    <name type="scientific">Sinosporangium album</name>
    <dbReference type="NCBI Taxonomy" id="504805"/>
    <lineage>
        <taxon>Bacteria</taxon>
        <taxon>Bacillati</taxon>
        <taxon>Actinomycetota</taxon>
        <taxon>Actinomycetes</taxon>
        <taxon>Streptosporangiales</taxon>
        <taxon>Streptosporangiaceae</taxon>
        <taxon>Sinosporangium</taxon>
    </lineage>
</organism>
<dbReference type="RefSeq" id="WP_245691420.1">
    <property type="nucleotide sequence ID" value="NZ_FNCN01000036.1"/>
</dbReference>
<dbReference type="InterPro" id="IPR053755">
    <property type="entry name" value="CDI_immunity_sf"/>
</dbReference>
<evidence type="ECO:0000313" key="3">
    <source>
        <dbReference type="Proteomes" id="UP000198923"/>
    </source>
</evidence>
<reference evidence="2 3" key="1">
    <citation type="submission" date="2016-10" db="EMBL/GenBank/DDBJ databases">
        <authorList>
            <person name="de Groot N.N."/>
        </authorList>
    </citation>
    <scope>NUCLEOTIDE SEQUENCE [LARGE SCALE GENOMIC DNA]</scope>
    <source>
        <strain evidence="2 3">CPCC 201354</strain>
    </source>
</reference>
<protein>
    <recommendedName>
        <fullName evidence="1">CdiI C-terminal domain-containing protein</fullName>
    </recommendedName>
</protein>
<dbReference type="Pfam" id="PF18228">
    <property type="entry name" value="CdiI_N"/>
    <property type="match status" value="1"/>
</dbReference>
<dbReference type="Proteomes" id="UP000198923">
    <property type="component" value="Unassembled WGS sequence"/>
</dbReference>
<dbReference type="InterPro" id="IPR040509">
    <property type="entry name" value="CdiI_C"/>
</dbReference>